<protein>
    <submittedName>
        <fullName evidence="11">DNA-binding response regulator</fullName>
    </submittedName>
</protein>
<evidence type="ECO:0000256" key="2">
    <source>
        <dbReference type="ARBA" id="ARBA00022553"/>
    </source>
</evidence>
<dbReference type="GO" id="GO:0005829">
    <property type="term" value="C:cytosol"/>
    <property type="evidence" value="ECO:0007669"/>
    <property type="project" value="TreeGrafter"/>
</dbReference>
<sequence>MEKNRILLIDDDWEMRNLLQIYLRDYYELIEADSGKRAIEIINTQDIDLVILDIMMPELDGWEVCLKIREMNNITPIIMLTALSDTKDKILGLNIGADDYLVKPFEPDELLARVQALFRRVSFLQTNSEIKNQLIIKDLKIDISGREIFVDGLPVEFTPKELELLLFLANSPKQVMTRDVLLDEIWGHYYSLDGRVVDTHVKNIREKLRRSNLSFNPIKTVWGIGYKFNPPGEEI</sequence>
<dbReference type="Proteomes" id="UP000215059">
    <property type="component" value="Unassembled WGS sequence"/>
</dbReference>
<comment type="caution">
    <text evidence="11">The sequence shown here is derived from an EMBL/GenBank/DDBJ whole genome shotgun (WGS) entry which is preliminary data.</text>
</comment>
<accession>A0A235F4Q9</accession>
<gene>
    <name evidence="11" type="ORF">CGZ90_18775</name>
</gene>
<evidence type="ECO:0000256" key="1">
    <source>
        <dbReference type="ARBA" id="ARBA00004496"/>
    </source>
</evidence>
<dbReference type="PROSITE" id="PS51755">
    <property type="entry name" value="OMPR_PHOB"/>
    <property type="match status" value="1"/>
</dbReference>
<dbReference type="Pfam" id="PF00486">
    <property type="entry name" value="Trans_reg_C"/>
    <property type="match status" value="1"/>
</dbReference>
<evidence type="ECO:0000256" key="7">
    <source>
        <dbReference type="PROSITE-ProRule" id="PRU00169"/>
    </source>
</evidence>
<dbReference type="InterPro" id="IPR036388">
    <property type="entry name" value="WH-like_DNA-bd_sf"/>
</dbReference>
<dbReference type="Gene3D" id="1.10.10.10">
    <property type="entry name" value="Winged helix-like DNA-binding domain superfamily/Winged helix DNA-binding domain"/>
    <property type="match status" value="1"/>
</dbReference>
<keyword evidence="5 8" id="KW-0238">DNA-binding</keyword>
<dbReference type="PANTHER" id="PTHR48111">
    <property type="entry name" value="REGULATOR OF RPOS"/>
    <property type="match status" value="1"/>
</dbReference>
<dbReference type="SMART" id="SM00862">
    <property type="entry name" value="Trans_reg_C"/>
    <property type="match status" value="1"/>
</dbReference>
<dbReference type="InterPro" id="IPR001867">
    <property type="entry name" value="OmpR/PhoB-type_DNA-bd"/>
</dbReference>
<evidence type="ECO:0000259" key="10">
    <source>
        <dbReference type="PROSITE" id="PS51755"/>
    </source>
</evidence>
<feature type="domain" description="Response regulatory" evidence="9">
    <location>
        <begin position="5"/>
        <end position="118"/>
    </location>
</feature>
<dbReference type="Pfam" id="PF00072">
    <property type="entry name" value="Response_reg"/>
    <property type="match status" value="1"/>
</dbReference>
<feature type="DNA-binding region" description="OmpR/PhoB-type" evidence="8">
    <location>
        <begin position="131"/>
        <end position="230"/>
    </location>
</feature>
<dbReference type="GO" id="GO:0032993">
    <property type="term" value="C:protein-DNA complex"/>
    <property type="evidence" value="ECO:0007669"/>
    <property type="project" value="TreeGrafter"/>
</dbReference>
<comment type="subcellular location">
    <subcellularLocation>
        <location evidence="1">Cytoplasm</location>
    </subcellularLocation>
</comment>
<dbReference type="InterPro" id="IPR039420">
    <property type="entry name" value="WalR-like"/>
</dbReference>
<feature type="modified residue" description="4-aspartylphosphate" evidence="7">
    <location>
        <position position="53"/>
    </location>
</feature>
<keyword evidence="3" id="KW-0902">Two-component regulatory system</keyword>
<evidence type="ECO:0000256" key="3">
    <source>
        <dbReference type="ARBA" id="ARBA00023012"/>
    </source>
</evidence>
<evidence type="ECO:0000313" key="11">
    <source>
        <dbReference type="EMBL" id="OYD56198.1"/>
    </source>
</evidence>
<dbReference type="CDD" id="cd00383">
    <property type="entry name" value="trans_reg_C"/>
    <property type="match status" value="1"/>
</dbReference>
<evidence type="ECO:0000259" key="9">
    <source>
        <dbReference type="PROSITE" id="PS50110"/>
    </source>
</evidence>
<dbReference type="Gene3D" id="3.40.50.2300">
    <property type="match status" value="1"/>
</dbReference>
<keyword evidence="2 7" id="KW-0597">Phosphoprotein</keyword>
<evidence type="ECO:0000256" key="4">
    <source>
        <dbReference type="ARBA" id="ARBA00023015"/>
    </source>
</evidence>
<evidence type="ECO:0000256" key="8">
    <source>
        <dbReference type="PROSITE-ProRule" id="PRU01091"/>
    </source>
</evidence>
<name>A0A235F4Q9_9BACL</name>
<keyword evidence="4" id="KW-0805">Transcription regulation</keyword>
<dbReference type="SMART" id="SM00448">
    <property type="entry name" value="REC"/>
    <property type="match status" value="1"/>
</dbReference>
<dbReference type="AlphaFoldDB" id="A0A235F4Q9"/>
<evidence type="ECO:0000256" key="5">
    <source>
        <dbReference type="ARBA" id="ARBA00023125"/>
    </source>
</evidence>
<dbReference type="Gene3D" id="6.10.250.690">
    <property type="match status" value="1"/>
</dbReference>
<dbReference type="FunFam" id="1.10.10.10:FF:000018">
    <property type="entry name" value="DNA-binding response regulator ResD"/>
    <property type="match status" value="1"/>
</dbReference>
<proteinExistence type="predicted"/>
<reference evidence="11 12" key="1">
    <citation type="submission" date="2017-07" db="EMBL/GenBank/DDBJ databases">
        <title>Fictibacillus sp. nov. GDSW-R2A3 Genome sequencing and assembly.</title>
        <authorList>
            <person name="Mayilraj S."/>
        </authorList>
    </citation>
    <scope>NUCLEOTIDE SEQUENCE [LARGE SCALE GENOMIC DNA]</scope>
    <source>
        <strain evidence="11 12">GDSW-R2A3</strain>
    </source>
</reference>
<keyword evidence="12" id="KW-1185">Reference proteome</keyword>
<dbReference type="FunFam" id="3.40.50.2300:FF:000001">
    <property type="entry name" value="DNA-binding response regulator PhoB"/>
    <property type="match status" value="1"/>
</dbReference>
<evidence type="ECO:0000313" key="12">
    <source>
        <dbReference type="Proteomes" id="UP000215059"/>
    </source>
</evidence>
<dbReference type="EMBL" id="NOII01000031">
    <property type="protein sequence ID" value="OYD56198.1"/>
    <property type="molecule type" value="Genomic_DNA"/>
</dbReference>
<dbReference type="PROSITE" id="PS50110">
    <property type="entry name" value="RESPONSE_REGULATORY"/>
    <property type="match status" value="1"/>
</dbReference>
<dbReference type="GO" id="GO:0000156">
    <property type="term" value="F:phosphorelay response regulator activity"/>
    <property type="evidence" value="ECO:0007669"/>
    <property type="project" value="TreeGrafter"/>
</dbReference>
<organism evidence="11 12">
    <name type="scientific">Fictibacillus aquaticus</name>
    <dbReference type="NCBI Taxonomy" id="2021314"/>
    <lineage>
        <taxon>Bacteria</taxon>
        <taxon>Bacillati</taxon>
        <taxon>Bacillota</taxon>
        <taxon>Bacilli</taxon>
        <taxon>Bacillales</taxon>
        <taxon>Fictibacillaceae</taxon>
        <taxon>Fictibacillus</taxon>
    </lineage>
</organism>
<dbReference type="PANTHER" id="PTHR48111:SF40">
    <property type="entry name" value="PHOSPHATE REGULON TRANSCRIPTIONAL REGULATORY PROTEIN PHOB"/>
    <property type="match status" value="1"/>
</dbReference>
<evidence type="ECO:0000256" key="6">
    <source>
        <dbReference type="ARBA" id="ARBA00023163"/>
    </source>
</evidence>
<dbReference type="InterPro" id="IPR011006">
    <property type="entry name" value="CheY-like_superfamily"/>
</dbReference>
<dbReference type="SUPFAM" id="SSF52172">
    <property type="entry name" value="CheY-like"/>
    <property type="match status" value="1"/>
</dbReference>
<dbReference type="CDD" id="cd17574">
    <property type="entry name" value="REC_OmpR"/>
    <property type="match status" value="1"/>
</dbReference>
<feature type="domain" description="OmpR/PhoB-type" evidence="10">
    <location>
        <begin position="131"/>
        <end position="230"/>
    </location>
</feature>
<dbReference type="GO" id="GO:0006355">
    <property type="term" value="P:regulation of DNA-templated transcription"/>
    <property type="evidence" value="ECO:0007669"/>
    <property type="project" value="InterPro"/>
</dbReference>
<dbReference type="RefSeq" id="WP_094254049.1">
    <property type="nucleotide sequence ID" value="NZ_JBHLXL010000001.1"/>
</dbReference>
<dbReference type="GO" id="GO:0000976">
    <property type="term" value="F:transcription cis-regulatory region binding"/>
    <property type="evidence" value="ECO:0007669"/>
    <property type="project" value="TreeGrafter"/>
</dbReference>
<dbReference type="OrthoDB" id="9790442at2"/>
<keyword evidence="6" id="KW-0804">Transcription</keyword>
<dbReference type="InterPro" id="IPR001789">
    <property type="entry name" value="Sig_transdc_resp-reg_receiver"/>
</dbReference>